<accession>A0A0D0J0B1</accession>
<dbReference type="STRING" id="1602171.ST44_06005"/>
<name>A0A0D0J0B1_9BACT</name>
<protein>
    <submittedName>
        <fullName evidence="1">Uncharacterized protein</fullName>
    </submittedName>
</protein>
<keyword evidence="2" id="KW-1185">Reference proteome</keyword>
<dbReference type="Proteomes" id="UP000032046">
    <property type="component" value="Unassembled WGS sequence"/>
</dbReference>
<evidence type="ECO:0000313" key="2">
    <source>
        <dbReference type="Proteomes" id="UP000032046"/>
    </source>
</evidence>
<sequence length="73" mass="8549">MSLIYSLLEIHKAADSKTEYIDHIQVKTKDRVTIPLSEETKKWMPKREMGKSYFFPFVDKLPSGCIQKTPVFK</sequence>
<proteinExistence type="predicted"/>
<dbReference type="AlphaFoldDB" id="A0A0D0J0B1"/>
<dbReference type="RefSeq" id="WP_042518918.1">
    <property type="nucleotide sequence ID" value="NZ_JXQK01000051.1"/>
</dbReference>
<comment type="caution">
    <text evidence="1">The sequence shown here is derived from an EMBL/GenBank/DDBJ whole genome shotgun (WGS) entry which is preliminary data.</text>
</comment>
<evidence type="ECO:0000313" key="1">
    <source>
        <dbReference type="EMBL" id="KIP62772.1"/>
    </source>
</evidence>
<dbReference type="EMBL" id="JXQK01000051">
    <property type="protein sequence ID" value="KIP62772.1"/>
    <property type="molecule type" value="Genomic_DNA"/>
</dbReference>
<reference evidence="1 2" key="1">
    <citation type="submission" date="2015-01" db="EMBL/GenBank/DDBJ databases">
        <title>Comparative genomics of non-oral Prevotella species.</title>
        <authorList>
            <person name="Accetto T."/>
            <person name="Nograsek B."/>
            <person name="Avgustin G."/>
        </authorList>
    </citation>
    <scope>NUCLEOTIDE SEQUENCE [LARGE SCALE GENOMIC DNA]</scope>
    <source>
        <strain evidence="1 2">P5-119</strain>
    </source>
</reference>
<gene>
    <name evidence="1" type="ORF">ST44_06005</name>
</gene>
<organism evidence="1 2">
    <name type="scientific">Prevotella pectinovora</name>
    <dbReference type="NCBI Taxonomy" id="1602169"/>
    <lineage>
        <taxon>Bacteria</taxon>
        <taxon>Pseudomonadati</taxon>
        <taxon>Bacteroidota</taxon>
        <taxon>Bacteroidia</taxon>
        <taxon>Bacteroidales</taxon>
        <taxon>Prevotellaceae</taxon>
        <taxon>Prevotella</taxon>
    </lineage>
</organism>